<dbReference type="Gene3D" id="3.90.1170.50">
    <property type="entry name" value="Aldehyde oxidase/xanthine dehydrogenase, a/b hammerhead"/>
    <property type="match status" value="1"/>
</dbReference>
<dbReference type="PANTHER" id="PTHR47495:SF2">
    <property type="entry name" value="ALDEHYDE DEHYDROGENASE"/>
    <property type="match status" value="1"/>
</dbReference>
<dbReference type="InterPro" id="IPR000674">
    <property type="entry name" value="Ald_Oxase/Xan_DH_a/b"/>
</dbReference>
<dbReference type="Pfam" id="PF20256">
    <property type="entry name" value="MoCoBD_2"/>
    <property type="match status" value="2"/>
</dbReference>
<dbReference type="PANTHER" id="PTHR47495">
    <property type="entry name" value="ALDEHYDE DEHYDROGENASE"/>
    <property type="match status" value="1"/>
</dbReference>
<sequence>MKEKINRRNFLKNATIFGAGLLIGFKLDSPKIVTAKNVTEIDPQLYIKISPNDIVTFKVPNIELGQGTHTGQAMIIAEELELDLKKVNVINAPPDPQYGRLYTGGSASIKKNFKKLLQIGASTREMLLKAAANEWNVELSECRAKNGEVIHLKSNRKLTYGRLADSASKILPSSNPKLKNKDQYHLIGKSIAKVDISGKVNGAATFGMDVRIPEMLYAVVKQSPIRGGILSKYNHKEALKINGVKAVVNIPSQKVGLNEFHEAIAVVAKNNWQAIKGMEALNPRFIGGNTLELDSLKIDKIFNDEIDKIAYPENISENNFEVEYNIPFYAHATLEPLNFTVNYTDEFCEVWGPTQSQTDLEFYVKKITGFSSDKIKINIPDIGGSFGIKQAWDALVQSITISKKIKKPIQLMWTRDQDIQNSYPMQINKNRVRIGLNINGYPLQWDHKIVNSHSFAHRDEKFQKWLKEWRWEPNTYDGFPPVYKIENFSLGNQFVDIGIPSYNFRTTGCTQNCFVIESVIDEAAHRAKIDPLEYRLNLLKNNPRHHNLLKIFAAESKWDNEIKRGIGKGIAINEFMIKYTSKPRDNLGEATSIVAMIAEVSISDKGRLKIEKIDCKIDCGLCINPDIVKSQTEGGIMMGISMLLNEKITFNKGMVVQSNYDDYKIAKMKNVPEINISIIRSNLPPAGIAEAVVAPVMPAITNAIFAATGKRIRKLPIGKQKLI</sequence>
<dbReference type="EMBL" id="UINC01014253">
    <property type="protein sequence ID" value="SVA60933.1"/>
    <property type="molecule type" value="Genomic_DNA"/>
</dbReference>
<dbReference type="GO" id="GO:0016491">
    <property type="term" value="F:oxidoreductase activity"/>
    <property type="evidence" value="ECO:0007669"/>
    <property type="project" value="InterPro"/>
</dbReference>
<protein>
    <recommendedName>
        <fullName evidence="1">Aldehyde oxidase/xanthine dehydrogenase a/b hammerhead domain-containing protein</fullName>
    </recommendedName>
</protein>
<dbReference type="AlphaFoldDB" id="A0A381X9L6"/>
<dbReference type="InterPro" id="IPR046867">
    <property type="entry name" value="AldOxase/xan_DH_MoCoBD2"/>
</dbReference>
<evidence type="ECO:0000259" key="1">
    <source>
        <dbReference type="SMART" id="SM01008"/>
    </source>
</evidence>
<dbReference type="PROSITE" id="PS51318">
    <property type="entry name" value="TAT"/>
    <property type="match status" value="1"/>
</dbReference>
<dbReference type="InterPro" id="IPR006311">
    <property type="entry name" value="TAT_signal"/>
</dbReference>
<evidence type="ECO:0000313" key="2">
    <source>
        <dbReference type="EMBL" id="SVA60933.1"/>
    </source>
</evidence>
<feature type="domain" description="Aldehyde oxidase/xanthine dehydrogenase a/b hammerhead" evidence="1">
    <location>
        <begin position="201"/>
        <end position="292"/>
    </location>
</feature>
<dbReference type="InterPro" id="IPR012368">
    <property type="entry name" value="OxRdtase_Mopterin-bd_su_IorB"/>
</dbReference>
<dbReference type="InterPro" id="IPR008274">
    <property type="entry name" value="AldOxase/xan_DH_MoCoBD1"/>
</dbReference>
<accession>A0A381X9L6</accession>
<name>A0A381X9L6_9ZZZZ</name>
<dbReference type="SUPFAM" id="SSF56003">
    <property type="entry name" value="Molybdenum cofactor-binding domain"/>
    <property type="match status" value="2"/>
</dbReference>
<dbReference type="SMART" id="SM01008">
    <property type="entry name" value="Ald_Xan_dh_C"/>
    <property type="match status" value="1"/>
</dbReference>
<proteinExistence type="predicted"/>
<organism evidence="2">
    <name type="scientific">marine metagenome</name>
    <dbReference type="NCBI Taxonomy" id="408172"/>
    <lineage>
        <taxon>unclassified sequences</taxon>
        <taxon>metagenomes</taxon>
        <taxon>ecological metagenomes</taxon>
    </lineage>
</organism>
<dbReference type="Pfam" id="PF02738">
    <property type="entry name" value="MoCoBD_1"/>
    <property type="match status" value="1"/>
</dbReference>
<dbReference type="InterPro" id="IPR052516">
    <property type="entry name" value="N-heterocyclic_Hydroxylase"/>
</dbReference>
<dbReference type="InterPro" id="IPR037165">
    <property type="entry name" value="AldOxase/xan_DH_Mopterin-bd_sf"/>
</dbReference>
<reference evidence="2" key="1">
    <citation type="submission" date="2018-05" db="EMBL/GenBank/DDBJ databases">
        <authorList>
            <person name="Lanie J.A."/>
            <person name="Ng W.-L."/>
            <person name="Kazmierczak K.M."/>
            <person name="Andrzejewski T.M."/>
            <person name="Davidsen T.M."/>
            <person name="Wayne K.J."/>
            <person name="Tettelin H."/>
            <person name="Glass J.I."/>
            <person name="Rusch D."/>
            <person name="Podicherti R."/>
            <person name="Tsui H.-C.T."/>
            <person name="Winkler M.E."/>
        </authorList>
    </citation>
    <scope>NUCLEOTIDE SEQUENCE</scope>
</reference>
<dbReference type="PIRSF" id="PIRSF036389">
    <property type="entry name" value="IOR_B"/>
    <property type="match status" value="1"/>
</dbReference>
<dbReference type="Gene3D" id="3.30.365.10">
    <property type="entry name" value="Aldehyde oxidase/xanthine dehydrogenase, molybdopterin binding domain"/>
    <property type="match status" value="4"/>
</dbReference>
<gene>
    <name evidence="2" type="ORF">METZ01_LOCUS113787</name>
</gene>